<comment type="caution">
    <text evidence="1">The sequence shown here is derived from an EMBL/GenBank/DDBJ whole genome shotgun (WGS) entry which is preliminary data.</text>
</comment>
<dbReference type="EMBL" id="SJOL01003458">
    <property type="protein sequence ID" value="TGZ72663.1"/>
    <property type="molecule type" value="Genomic_DNA"/>
</dbReference>
<dbReference type="AlphaFoldDB" id="A0A4S2M887"/>
<gene>
    <name evidence="1" type="ORF">CRM22_001955</name>
</gene>
<dbReference type="Proteomes" id="UP000308267">
    <property type="component" value="Unassembled WGS sequence"/>
</dbReference>
<keyword evidence="2" id="KW-1185">Reference proteome</keyword>
<protein>
    <submittedName>
        <fullName evidence="1">Uncharacterized protein</fullName>
    </submittedName>
</protein>
<evidence type="ECO:0000313" key="2">
    <source>
        <dbReference type="Proteomes" id="UP000308267"/>
    </source>
</evidence>
<evidence type="ECO:0000313" key="1">
    <source>
        <dbReference type="EMBL" id="TGZ72661.1"/>
    </source>
</evidence>
<organism evidence="1 2">
    <name type="scientific">Opisthorchis felineus</name>
    <dbReference type="NCBI Taxonomy" id="147828"/>
    <lineage>
        <taxon>Eukaryota</taxon>
        <taxon>Metazoa</taxon>
        <taxon>Spiralia</taxon>
        <taxon>Lophotrochozoa</taxon>
        <taxon>Platyhelminthes</taxon>
        <taxon>Trematoda</taxon>
        <taxon>Digenea</taxon>
        <taxon>Opisthorchiida</taxon>
        <taxon>Opisthorchiata</taxon>
        <taxon>Opisthorchiidae</taxon>
        <taxon>Opisthorchis</taxon>
    </lineage>
</organism>
<proteinExistence type="predicted"/>
<reference evidence="1 2" key="1">
    <citation type="journal article" date="2019" name="BMC Genomics">
        <title>New insights from Opisthorchis felineus genome: update on genomics of the epidemiologically important liver flukes.</title>
        <authorList>
            <person name="Ershov N.I."/>
            <person name="Mordvinov V.A."/>
            <person name="Prokhortchouk E.B."/>
            <person name="Pakharukova M.Y."/>
            <person name="Gunbin K.V."/>
            <person name="Ustyantsev K."/>
            <person name="Genaev M.A."/>
            <person name="Blinov A.G."/>
            <person name="Mazur A."/>
            <person name="Boulygina E."/>
            <person name="Tsygankova S."/>
            <person name="Khrameeva E."/>
            <person name="Chekanov N."/>
            <person name="Fan G."/>
            <person name="Xiao A."/>
            <person name="Zhang H."/>
            <person name="Xu X."/>
            <person name="Yang H."/>
            <person name="Solovyev V."/>
            <person name="Lee S.M."/>
            <person name="Liu X."/>
            <person name="Afonnikov D.A."/>
            <person name="Skryabin K.G."/>
        </authorList>
    </citation>
    <scope>NUCLEOTIDE SEQUENCE [LARGE SCALE GENOMIC DNA]</scope>
    <source>
        <strain evidence="1">AK-0245</strain>
        <tissue evidence="1">Whole organism</tissue>
    </source>
</reference>
<dbReference type="EMBL" id="SJOL01003458">
    <property type="protein sequence ID" value="TGZ72661.1"/>
    <property type="molecule type" value="Genomic_DNA"/>
</dbReference>
<accession>A0A4S2M887</accession>
<name>A0A4S2M887_OPIFE</name>
<sequence>MPTGEQLISVHGTQVITELRARIQRLREENLSLRRLLLRRPVSACHLDTDALEEKLHSVSSAALTVTNHIEHKPSS</sequence>